<dbReference type="EMBL" id="AAIJKB010000002">
    <property type="protein sequence ID" value="ECE8853316.1"/>
    <property type="molecule type" value="Genomic_DNA"/>
</dbReference>
<sequence length="80" mass="9175">MKLFLMSILRCCTAFIVAVYLALQGISFFYGLKHGIFHFDLLGDLIYSFKKGIFFGIIYGVGDLAMRKVKKIDEDKNKDK</sequence>
<evidence type="ECO:0000313" key="2">
    <source>
        <dbReference type="EMBL" id="ECE8853316.1"/>
    </source>
</evidence>
<comment type="caution">
    <text evidence="2">The sequence shown here is derived from an EMBL/GenBank/DDBJ whole genome shotgun (WGS) entry which is preliminary data.</text>
</comment>
<organism evidence="2">
    <name type="scientific">Salmonella enterica subsp. enterica serovar Koketime</name>
    <dbReference type="NCBI Taxonomy" id="2564632"/>
    <lineage>
        <taxon>Bacteria</taxon>
        <taxon>Pseudomonadati</taxon>
        <taxon>Pseudomonadota</taxon>
        <taxon>Gammaproteobacteria</taxon>
        <taxon>Enterobacterales</taxon>
        <taxon>Enterobacteriaceae</taxon>
        <taxon>Salmonella</taxon>
    </lineage>
</organism>
<reference evidence="2" key="1">
    <citation type="submission" date="2019-02" db="EMBL/GenBank/DDBJ databases">
        <authorList>
            <person name="Ashton P.M."/>
            <person name="Dallman T."/>
            <person name="Nair S."/>
            <person name="De Pinna E."/>
            <person name="Peters T."/>
            <person name="Grant K."/>
        </authorList>
    </citation>
    <scope>NUCLEOTIDE SEQUENCE</scope>
    <source>
        <strain evidence="2">446642</strain>
    </source>
</reference>
<keyword evidence="1" id="KW-1133">Transmembrane helix</keyword>
<keyword evidence="1" id="KW-0472">Membrane</keyword>
<proteinExistence type="predicted"/>
<feature type="transmembrane region" description="Helical" evidence="1">
    <location>
        <begin position="12"/>
        <end position="32"/>
    </location>
</feature>
<gene>
    <name evidence="2" type="ORF">EWG69_03725</name>
</gene>
<protein>
    <submittedName>
        <fullName evidence="2">Uncharacterized protein</fullName>
    </submittedName>
</protein>
<dbReference type="AlphaFoldDB" id="A0A5I0BIZ4"/>
<evidence type="ECO:0000256" key="1">
    <source>
        <dbReference type="SAM" id="Phobius"/>
    </source>
</evidence>
<accession>A0A5I0BIZ4</accession>
<keyword evidence="1" id="KW-0812">Transmembrane</keyword>
<name>A0A5I0BIZ4_SALET</name>